<dbReference type="OrthoDB" id="5065556at2759"/>
<dbReference type="EMBL" id="NKUJ01000193">
    <property type="protein sequence ID" value="RMJ10718.1"/>
    <property type="molecule type" value="Genomic_DNA"/>
</dbReference>
<keyword evidence="3" id="KW-1185">Reference proteome</keyword>
<feature type="compositionally biased region" description="Polar residues" evidence="1">
    <location>
        <begin position="209"/>
        <end position="225"/>
    </location>
</feature>
<feature type="region of interest" description="Disordered" evidence="1">
    <location>
        <begin position="61"/>
        <end position="87"/>
    </location>
</feature>
<reference evidence="2 3" key="1">
    <citation type="submission" date="2017-06" db="EMBL/GenBank/DDBJ databases">
        <title>Comparative genomic analysis of Ambrosia Fusariam Clade fungi.</title>
        <authorList>
            <person name="Stajich J.E."/>
            <person name="Carrillo J."/>
            <person name="Kijimoto T."/>
            <person name="Eskalen A."/>
            <person name="O'Donnell K."/>
            <person name="Kasson M."/>
        </authorList>
    </citation>
    <scope>NUCLEOTIDE SEQUENCE [LARGE SCALE GENOMIC DNA]</scope>
    <source>
        <strain evidence="2">UCR3666</strain>
    </source>
</reference>
<dbReference type="AlphaFoldDB" id="A0A3M2RZP0"/>
<evidence type="ECO:0000313" key="2">
    <source>
        <dbReference type="EMBL" id="RMJ10718.1"/>
    </source>
</evidence>
<evidence type="ECO:0000313" key="3">
    <source>
        <dbReference type="Proteomes" id="UP000277212"/>
    </source>
</evidence>
<accession>A0A3M2RZP0</accession>
<organism evidence="2 3">
    <name type="scientific">Fusarium kuroshium</name>
    <dbReference type="NCBI Taxonomy" id="2010991"/>
    <lineage>
        <taxon>Eukaryota</taxon>
        <taxon>Fungi</taxon>
        <taxon>Dikarya</taxon>
        <taxon>Ascomycota</taxon>
        <taxon>Pezizomycotina</taxon>
        <taxon>Sordariomycetes</taxon>
        <taxon>Hypocreomycetidae</taxon>
        <taxon>Hypocreales</taxon>
        <taxon>Nectriaceae</taxon>
        <taxon>Fusarium</taxon>
        <taxon>Fusarium solani species complex</taxon>
    </lineage>
</organism>
<dbReference type="Proteomes" id="UP000277212">
    <property type="component" value="Unassembled WGS sequence"/>
</dbReference>
<evidence type="ECO:0000256" key="1">
    <source>
        <dbReference type="SAM" id="MobiDB-lite"/>
    </source>
</evidence>
<sequence length="425" mass="48954">MAQLWGFRDKWMVDVSMRHREAIENTCLENVRGMCSTLDRAYQYVLLEEKKEFNAWQNMYRSPHQKQDRKINTAQVSPDAKPEPLTEQEENLRHEIDLMEEDAVLEELENAIRGDMTPRTFSLHDINASQHTMDASDSDSTILEDVFKLEEDDGEEDTAAADSALALEDAHADASIRNESQLKEDGFILDATSRSGNDYLFSDDRSQMDDWTSTQTDETLVPSSQSEDDCPDLDMSSTTEEDSTLDNASRPEDENPALNGVPHQGPTIPETIRDRMPGLLKAKLERNTVFEHVLTMMNQPSLKPTRRTTPVPQDFQETYDNAVIRIEELKSLWYCVKETEQCYQRLKRNHEEAKEDLKVKGVVYRSYLKDRLGRMKSKGQASRLDECICIDEPWPEAEWGMPLAKKPRRMLCHSSTERPPRATKW</sequence>
<comment type="caution">
    <text evidence="2">The sequence shown here is derived from an EMBL/GenBank/DDBJ whole genome shotgun (WGS) entry which is preliminary data.</text>
</comment>
<protein>
    <submittedName>
        <fullName evidence="2">Uncharacterized protein</fullName>
    </submittedName>
</protein>
<gene>
    <name evidence="2" type="ORF">CDV36_009650</name>
</gene>
<proteinExistence type="predicted"/>
<feature type="region of interest" description="Disordered" evidence="1">
    <location>
        <begin position="199"/>
        <end position="271"/>
    </location>
</feature>
<name>A0A3M2RZP0_9HYPO</name>